<dbReference type="InterPro" id="IPR002539">
    <property type="entry name" value="MaoC-like_dom"/>
</dbReference>
<dbReference type="GO" id="GO:0003857">
    <property type="term" value="F:(3S)-3-hydroxyacyl-CoA dehydrogenase (NAD+) activity"/>
    <property type="evidence" value="ECO:0007669"/>
    <property type="project" value="TreeGrafter"/>
</dbReference>
<keyword evidence="4" id="KW-1185">Reference proteome</keyword>
<dbReference type="AlphaFoldDB" id="A0AAD5Y145"/>
<name>A0AAD5Y145_9FUNG</name>
<dbReference type="GO" id="GO:0005777">
    <property type="term" value="C:peroxisome"/>
    <property type="evidence" value="ECO:0007669"/>
    <property type="project" value="TreeGrafter"/>
</dbReference>
<dbReference type="InterPro" id="IPR054357">
    <property type="entry name" value="MFE-2_N"/>
</dbReference>
<evidence type="ECO:0000259" key="1">
    <source>
        <dbReference type="Pfam" id="PF01575"/>
    </source>
</evidence>
<dbReference type="EMBL" id="JADGKB010000106">
    <property type="protein sequence ID" value="KAJ3253555.1"/>
    <property type="molecule type" value="Genomic_DNA"/>
</dbReference>
<dbReference type="GO" id="GO:0044594">
    <property type="term" value="F:17-beta-hydroxysteroid dehydrogenase (NAD+) activity"/>
    <property type="evidence" value="ECO:0007669"/>
    <property type="project" value="TreeGrafter"/>
</dbReference>
<evidence type="ECO:0000259" key="2">
    <source>
        <dbReference type="Pfam" id="PF22622"/>
    </source>
</evidence>
<dbReference type="Pfam" id="PF22622">
    <property type="entry name" value="MFE-2_hydrat-2_N"/>
    <property type="match status" value="1"/>
</dbReference>
<dbReference type="InterPro" id="IPR029069">
    <property type="entry name" value="HotDog_dom_sf"/>
</dbReference>
<gene>
    <name evidence="3" type="ORF">HK103_000463</name>
</gene>
<protein>
    <recommendedName>
        <fullName evidence="5">MaoC-like domain-containing protein</fullName>
    </recommendedName>
</protein>
<dbReference type="GO" id="GO:0006635">
    <property type="term" value="P:fatty acid beta-oxidation"/>
    <property type="evidence" value="ECO:0007669"/>
    <property type="project" value="TreeGrafter"/>
</dbReference>
<proteinExistence type="predicted"/>
<accession>A0AAD5Y145</accession>
<comment type="caution">
    <text evidence="3">The sequence shown here is derived from an EMBL/GenBank/DDBJ whole genome shotgun (WGS) entry which is preliminary data.</text>
</comment>
<sequence length="300" mass="32553">MSFDQSKVVGYQYPDETVTFNQRELILYALGIGVHDLKYTYELDKNFAAFPTYALVLPLKGSYLDINSYAAQSSKTWNIPGMPKINLNKLVHGEQYYEVLNPLPKTGGKFTLKTKLAGVYDVGKSMVVATESTLVDGKGLPLIKMVSSAFVIGAGGFGGPPKPKAQEIKPPARQPDAVQVDQTHPEQALLYRLSGDYNPLHADPSIGKRIGMKGAILHGLCTLGFASAAILKHFAGNDDKLFKSIGGKFSSPVYPGDKLETRMWKVSSGKEVVIAFTCFVGEKVVFTGGVCKLHSTDAKL</sequence>
<dbReference type="PANTHER" id="PTHR13078">
    <property type="entry name" value="PEROXISOMAL MULTIFUNCTIONAL ENZYME TYPE 2-RELATED"/>
    <property type="match status" value="1"/>
</dbReference>
<evidence type="ECO:0008006" key="5">
    <source>
        <dbReference type="Google" id="ProtNLM"/>
    </source>
</evidence>
<dbReference type="Gene3D" id="3.10.129.10">
    <property type="entry name" value="Hotdog Thioesterase"/>
    <property type="match status" value="2"/>
</dbReference>
<dbReference type="GO" id="GO:0004300">
    <property type="term" value="F:enoyl-CoA hydratase activity"/>
    <property type="evidence" value="ECO:0007669"/>
    <property type="project" value="TreeGrafter"/>
</dbReference>
<dbReference type="SUPFAM" id="SSF54637">
    <property type="entry name" value="Thioesterase/thiol ester dehydrase-isomerase"/>
    <property type="match status" value="2"/>
</dbReference>
<dbReference type="PANTHER" id="PTHR13078:SF57">
    <property type="entry name" value="DEHYDRATASE, PUTATIVE (AFU_ORTHOLOGUE AFUA_5G00640)-RELATED"/>
    <property type="match status" value="1"/>
</dbReference>
<feature type="domain" description="Peroxisomal multifunctional enzyme type 2-like N-terminal" evidence="2">
    <location>
        <begin position="19"/>
        <end position="153"/>
    </location>
</feature>
<dbReference type="Pfam" id="PF01575">
    <property type="entry name" value="MaoC_dehydratas"/>
    <property type="match status" value="1"/>
</dbReference>
<reference evidence="3" key="1">
    <citation type="submission" date="2020-05" db="EMBL/GenBank/DDBJ databases">
        <title>Phylogenomic resolution of chytrid fungi.</title>
        <authorList>
            <person name="Stajich J.E."/>
            <person name="Amses K."/>
            <person name="Simmons R."/>
            <person name="Seto K."/>
            <person name="Myers J."/>
            <person name="Bonds A."/>
            <person name="Quandt C.A."/>
            <person name="Barry K."/>
            <person name="Liu P."/>
            <person name="Grigoriev I."/>
            <person name="Longcore J.E."/>
            <person name="James T.Y."/>
        </authorList>
    </citation>
    <scope>NUCLEOTIDE SEQUENCE</scope>
    <source>
        <strain evidence="3">PLAUS21</strain>
    </source>
</reference>
<evidence type="ECO:0000313" key="4">
    <source>
        <dbReference type="Proteomes" id="UP001210925"/>
    </source>
</evidence>
<organism evidence="3 4">
    <name type="scientific">Boothiomyces macroporosus</name>
    <dbReference type="NCBI Taxonomy" id="261099"/>
    <lineage>
        <taxon>Eukaryota</taxon>
        <taxon>Fungi</taxon>
        <taxon>Fungi incertae sedis</taxon>
        <taxon>Chytridiomycota</taxon>
        <taxon>Chytridiomycota incertae sedis</taxon>
        <taxon>Chytridiomycetes</taxon>
        <taxon>Rhizophydiales</taxon>
        <taxon>Terramycetaceae</taxon>
        <taxon>Boothiomyces</taxon>
    </lineage>
</organism>
<feature type="domain" description="MaoC-like" evidence="1">
    <location>
        <begin position="170"/>
        <end position="267"/>
    </location>
</feature>
<dbReference type="CDD" id="cd03448">
    <property type="entry name" value="HDE_HSD"/>
    <property type="match status" value="1"/>
</dbReference>
<evidence type="ECO:0000313" key="3">
    <source>
        <dbReference type="EMBL" id="KAJ3253555.1"/>
    </source>
</evidence>
<dbReference type="Proteomes" id="UP001210925">
    <property type="component" value="Unassembled WGS sequence"/>
</dbReference>